<organism evidence="1 2">
    <name type="scientific">Pseudomonas gessardii</name>
    <dbReference type="NCBI Taxonomy" id="78544"/>
    <lineage>
        <taxon>Bacteria</taxon>
        <taxon>Pseudomonadati</taxon>
        <taxon>Pseudomonadota</taxon>
        <taxon>Gammaproteobacteria</taxon>
        <taxon>Pseudomonadales</taxon>
        <taxon>Pseudomonadaceae</taxon>
        <taxon>Pseudomonas</taxon>
    </lineage>
</organism>
<protein>
    <submittedName>
        <fullName evidence="1">Uncharacterized protein</fullName>
    </submittedName>
</protein>
<dbReference type="Proteomes" id="UP000542111">
    <property type="component" value="Unassembled WGS sequence"/>
</dbReference>
<dbReference type="AlphaFoldDB" id="A0A7Y1QPL1"/>
<accession>A0A7Y1QPL1</accession>
<gene>
    <name evidence="1" type="ORF">HBO33_29460</name>
</gene>
<dbReference type="EMBL" id="JAAQYP010000089">
    <property type="protein sequence ID" value="NNA99270.1"/>
    <property type="molecule type" value="Genomic_DNA"/>
</dbReference>
<evidence type="ECO:0000313" key="2">
    <source>
        <dbReference type="Proteomes" id="UP000542111"/>
    </source>
</evidence>
<reference evidence="1 2" key="1">
    <citation type="journal article" date="2020" name="Front. Microbiol.">
        <title>Genetic Organization of the aprX-lipA2 Operon Affects the Proteolytic Potential of Pseudomonas Species in Milk.</title>
        <authorList>
            <person name="Maier C."/>
            <person name="Huptas C."/>
            <person name="von Neubeck M."/>
            <person name="Scherer S."/>
            <person name="Wenning M."/>
            <person name="Lucking G."/>
        </authorList>
    </citation>
    <scope>NUCLEOTIDE SEQUENCE [LARGE SCALE GENOMIC DNA]</scope>
    <source>
        <strain evidence="1 2">G4779</strain>
    </source>
</reference>
<proteinExistence type="predicted"/>
<name>A0A7Y1QPL1_9PSED</name>
<comment type="caution">
    <text evidence="1">The sequence shown here is derived from an EMBL/GenBank/DDBJ whole genome shotgun (WGS) entry which is preliminary data.</text>
</comment>
<dbReference type="RefSeq" id="WP_032859569.1">
    <property type="nucleotide sequence ID" value="NZ_JAAQYO010000027.1"/>
</dbReference>
<sequence length="86" mass="9871">MKSYHQRAIEMIQQQITQICKSCRPDEDFCEGMIQANVGQGHISTEESVELMQLLVNAVSARRRELQQQSAAKRLADYELQYGRAL</sequence>
<evidence type="ECO:0000313" key="1">
    <source>
        <dbReference type="EMBL" id="NNA99270.1"/>
    </source>
</evidence>